<name>A0A0E3C6S3_9BURK</name>
<evidence type="ECO:0000313" key="3">
    <source>
        <dbReference type="EMBL" id="KGH21526.1"/>
    </source>
</evidence>
<feature type="signal peptide" evidence="2">
    <location>
        <begin position="1"/>
        <end position="29"/>
    </location>
</feature>
<comment type="caution">
    <text evidence="3">The sequence shown here is derived from an EMBL/GenBank/DDBJ whole genome shotgun (WGS) entry which is preliminary data.</text>
</comment>
<keyword evidence="4" id="KW-1185">Reference proteome</keyword>
<evidence type="ECO:0000256" key="1">
    <source>
        <dbReference type="SAM" id="MobiDB-lite"/>
    </source>
</evidence>
<evidence type="ECO:0008006" key="5">
    <source>
        <dbReference type="Google" id="ProtNLM"/>
    </source>
</evidence>
<protein>
    <recommendedName>
        <fullName evidence="5">DUF3613 domain-containing protein</fullName>
    </recommendedName>
</protein>
<gene>
    <name evidence="3" type="ORF">P608_02045</name>
</gene>
<organism evidence="3 4">
    <name type="scientific">Comamonas thiooxydans</name>
    <dbReference type="NCBI Taxonomy" id="363952"/>
    <lineage>
        <taxon>Bacteria</taxon>
        <taxon>Pseudomonadati</taxon>
        <taxon>Pseudomonadota</taxon>
        <taxon>Betaproteobacteria</taxon>
        <taxon>Burkholderiales</taxon>
        <taxon>Comamonadaceae</taxon>
        <taxon>Comamonas</taxon>
    </lineage>
</organism>
<feature type="region of interest" description="Disordered" evidence="1">
    <location>
        <begin position="121"/>
        <end position="140"/>
    </location>
</feature>
<dbReference type="Pfam" id="PF12266">
    <property type="entry name" value="DUF3613"/>
    <property type="match status" value="1"/>
</dbReference>
<dbReference type="InterPro" id="IPR022053">
    <property type="entry name" value="DUF3613"/>
</dbReference>
<evidence type="ECO:0000313" key="4">
    <source>
        <dbReference type="Proteomes" id="UP000029549"/>
    </source>
</evidence>
<accession>A0A176TSF6</accession>
<sequence length="140" mass="14545">MNMQTAFTQRARAFTLMWVTLGMASVAMAQAGNTGVGTGVSNMSAPRSPVSAPTAPAQAAVTQTPAPGNASLTPPASNRVGDATSYLLALQASGQYASRNAYPVTSDVAQRSYQRYLESFTHKIPESTETQVGSKTGGSR</sequence>
<accession>A0A0E3C6S3</accession>
<reference evidence="3 4" key="1">
    <citation type="submission" date="2013-09" db="EMBL/GenBank/DDBJ databases">
        <title>High correlation between genotypes and phenotypes of environmental bacteria Comamonas testosteroni strains.</title>
        <authorList>
            <person name="Liu L."/>
            <person name="Zhu W."/>
            <person name="Xia X."/>
            <person name="Xu B."/>
            <person name="Luo M."/>
            <person name="Wang G."/>
        </authorList>
    </citation>
    <scope>NUCLEOTIDE SEQUENCE [LARGE SCALE GENOMIC DNA]</scope>
    <source>
        <strain evidence="3 4">DF2</strain>
    </source>
</reference>
<dbReference type="EMBL" id="AWTP01000002">
    <property type="protein sequence ID" value="KGH21526.1"/>
    <property type="molecule type" value="Genomic_DNA"/>
</dbReference>
<evidence type="ECO:0000256" key="2">
    <source>
        <dbReference type="SAM" id="SignalP"/>
    </source>
</evidence>
<dbReference type="RefSeq" id="WP_034395894.1">
    <property type="nucleotide sequence ID" value="NZ_AWTM01000142.1"/>
</dbReference>
<dbReference type="Proteomes" id="UP000029549">
    <property type="component" value="Unassembled WGS sequence"/>
</dbReference>
<dbReference type="AlphaFoldDB" id="A0A0E3C6S3"/>
<feature type="compositionally biased region" description="Low complexity" evidence="1">
    <location>
        <begin position="48"/>
        <end position="67"/>
    </location>
</feature>
<feature type="chain" id="PRO_5030006222" description="DUF3613 domain-containing protein" evidence="2">
    <location>
        <begin position="30"/>
        <end position="140"/>
    </location>
</feature>
<proteinExistence type="predicted"/>
<feature type="region of interest" description="Disordered" evidence="1">
    <location>
        <begin position="37"/>
        <end position="77"/>
    </location>
</feature>
<keyword evidence="2" id="KW-0732">Signal</keyword>